<evidence type="ECO:0000313" key="3">
    <source>
        <dbReference type="Proteomes" id="UP000549882"/>
    </source>
</evidence>
<accession>A0A7W8XQI4</accession>
<comment type="caution">
    <text evidence="2">The sequence shown here is derived from an EMBL/GenBank/DDBJ whole genome shotgun (WGS) entry which is preliminary data.</text>
</comment>
<name>A0A7W8XQI4_9HYPH</name>
<dbReference type="RefSeq" id="WP_107108362.1">
    <property type="nucleotide sequence ID" value="NZ_JACHBI010000003.1"/>
</dbReference>
<protein>
    <recommendedName>
        <fullName evidence="4">DUF1127 domain-containing protein</fullName>
    </recommendedName>
</protein>
<dbReference type="AlphaFoldDB" id="A0A7W8XQI4"/>
<evidence type="ECO:0000256" key="1">
    <source>
        <dbReference type="SAM" id="MobiDB-lite"/>
    </source>
</evidence>
<keyword evidence="3" id="KW-1185">Reference proteome</keyword>
<feature type="region of interest" description="Disordered" evidence="1">
    <location>
        <begin position="47"/>
        <end position="68"/>
    </location>
</feature>
<dbReference type="EMBL" id="JACHBI010000003">
    <property type="protein sequence ID" value="MBB5573525.1"/>
    <property type="molecule type" value="Genomic_DNA"/>
</dbReference>
<gene>
    <name evidence="2" type="ORF">GGD50_002138</name>
</gene>
<evidence type="ECO:0008006" key="4">
    <source>
        <dbReference type="Google" id="ProtNLM"/>
    </source>
</evidence>
<proteinExistence type="predicted"/>
<organism evidence="2 3">
    <name type="scientific">Rhizobium paranaense</name>
    <dbReference type="NCBI Taxonomy" id="1650438"/>
    <lineage>
        <taxon>Bacteria</taxon>
        <taxon>Pseudomonadati</taxon>
        <taxon>Pseudomonadota</taxon>
        <taxon>Alphaproteobacteria</taxon>
        <taxon>Hyphomicrobiales</taxon>
        <taxon>Rhizobiaceae</taxon>
        <taxon>Rhizobium/Agrobacterium group</taxon>
        <taxon>Rhizobium</taxon>
    </lineage>
</organism>
<dbReference type="Proteomes" id="UP000549882">
    <property type="component" value="Unassembled WGS sequence"/>
</dbReference>
<evidence type="ECO:0000313" key="2">
    <source>
        <dbReference type="EMBL" id="MBB5573525.1"/>
    </source>
</evidence>
<sequence length="68" mass="7988">MTTITYRHSDRTRSPLPSAGTFVQLITRITDRWQQWRSERELESLPDDMRKDLGWPAVDEAKNSRAGR</sequence>
<reference evidence="2 3" key="1">
    <citation type="submission" date="2020-08" db="EMBL/GenBank/DDBJ databases">
        <title>Genomic Encyclopedia of Type Strains, Phase IV (KMG-V): Genome sequencing to study the core and pangenomes of soil and plant-associated prokaryotes.</title>
        <authorList>
            <person name="Whitman W."/>
        </authorList>
    </citation>
    <scope>NUCLEOTIDE SEQUENCE [LARGE SCALE GENOMIC DNA]</scope>
    <source>
        <strain evidence="2 3">SEMIA 4064</strain>
    </source>
</reference>